<dbReference type="eggNOG" id="ENOG5031VBF">
    <property type="taxonomic scope" value="Bacteria"/>
</dbReference>
<dbReference type="Proteomes" id="UP000017746">
    <property type="component" value="Chromosome"/>
</dbReference>
<dbReference type="SUPFAM" id="SSF50939">
    <property type="entry name" value="Sialidases"/>
    <property type="match status" value="1"/>
</dbReference>
<protein>
    <submittedName>
        <fullName evidence="3">Uncharacterized protein</fullName>
    </submittedName>
</protein>
<dbReference type="AlphaFoldDB" id="U5VRQ3"/>
<dbReference type="RefSeq" id="WP_023359159.1">
    <property type="nucleotide sequence ID" value="NC_022657.1"/>
</dbReference>
<dbReference type="InterPro" id="IPR036278">
    <property type="entry name" value="Sialidase_sf"/>
</dbReference>
<dbReference type="CDD" id="cd15482">
    <property type="entry name" value="Sialidase_non-viral"/>
    <property type="match status" value="1"/>
</dbReference>
<dbReference type="InterPro" id="IPR015943">
    <property type="entry name" value="WD40/YVTN_repeat-like_dom_sf"/>
</dbReference>
<dbReference type="STRING" id="1246995.AFR_06695"/>
<name>U5VRQ3_9ACTN</name>
<dbReference type="PATRIC" id="fig|1246995.3.peg.1368"/>
<feature type="compositionally biased region" description="Polar residues" evidence="1">
    <location>
        <begin position="59"/>
        <end position="69"/>
    </location>
</feature>
<evidence type="ECO:0000313" key="3">
    <source>
        <dbReference type="EMBL" id="AGZ39628.1"/>
    </source>
</evidence>
<keyword evidence="2" id="KW-0812">Transmembrane</keyword>
<feature type="region of interest" description="Disordered" evidence="1">
    <location>
        <begin position="120"/>
        <end position="141"/>
    </location>
</feature>
<feature type="transmembrane region" description="Helical" evidence="2">
    <location>
        <begin position="37"/>
        <end position="57"/>
    </location>
</feature>
<sequence>MPEQHFDGLRDYAGTASRQPDFAVVQQRARGVRRRRAVLTSVTAAAAVLVATGLGYATTNGQGDVSVSDPSPAPTETADPGGDWQPRMTNVVGGSATDLYGIYERCRECGPELYASADAGRTWKRRAEPPQTPQNADPRIPTITSLGQGLLAWHDGRILTPSDLDGTGKEVPATDGLWTSVDGGRTWKAAAVDTTPVSVLPPGTRPVDCVLADLKPPCKIYAVDPVTGRFAPLAAQPTGITIEEGWTNLTNVPPGDTVWIPGLDPQTRKPAVAVSADRGRTWRTHVFTDGVPAEADNGFTPTMYLPAIASGPDGLAYVLTYRKDLRMDPYRTTDGGVTWKRGQSTDETPDGGFVTADGAHVIKTGDRFLISTNGGDYEPVTLPGYPEELLELTQVTSRQATDLYVVSSEGDAYISGDGRTWRQAEGP</sequence>
<reference evidence="3 4" key="1">
    <citation type="journal article" date="2014" name="J. Biotechnol.">
        <title>Complete genome sequence of the actinobacterium Actinoplanes friuliensis HAG 010964, producer of the lipopeptide antibiotic friulimycin.</title>
        <authorList>
            <person name="Ruckert C."/>
            <person name="Szczepanowski R."/>
            <person name="Albersmeier A."/>
            <person name="Goesmann A."/>
            <person name="Fischer N."/>
            <person name="Steinkamper A."/>
            <person name="Puhler A."/>
            <person name="Biener R."/>
            <person name="Schwartz D."/>
            <person name="Kalinowski J."/>
        </authorList>
    </citation>
    <scope>NUCLEOTIDE SEQUENCE [LARGE SCALE GENOMIC DNA]</scope>
    <source>
        <strain evidence="3 4">DSM 7358</strain>
    </source>
</reference>
<dbReference type="Gene3D" id="2.120.10.10">
    <property type="match status" value="1"/>
</dbReference>
<dbReference type="OrthoDB" id="3276625at2"/>
<evidence type="ECO:0000313" key="4">
    <source>
        <dbReference type="Proteomes" id="UP000017746"/>
    </source>
</evidence>
<evidence type="ECO:0000256" key="2">
    <source>
        <dbReference type="SAM" id="Phobius"/>
    </source>
</evidence>
<keyword evidence="4" id="KW-1185">Reference proteome</keyword>
<dbReference type="EMBL" id="CP006272">
    <property type="protein sequence ID" value="AGZ39628.1"/>
    <property type="molecule type" value="Genomic_DNA"/>
</dbReference>
<evidence type="ECO:0000256" key="1">
    <source>
        <dbReference type="SAM" id="MobiDB-lite"/>
    </source>
</evidence>
<proteinExistence type="predicted"/>
<dbReference type="Gene3D" id="2.130.10.10">
    <property type="entry name" value="YVTN repeat-like/Quinoprotein amine dehydrogenase"/>
    <property type="match status" value="1"/>
</dbReference>
<gene>
    <name evidence="3" type="ORF">AFR_06695</name>
</gene>
<keyword evidence="2" id="KW-1133">Transmembrane helix</keyword>
<dbReference type="HOGENOM" id="CLU_641960_0_0_11"/>
<keyword evidence="2" id="KW-0472">Membrane</keyword>
<accession>U5VRQ3</accession>
<feature type="region of interest" description="Disordered" evidence="1">
    <location>
        <begin position="59"/>
        <end position="85"/>
    </location>
</feature>
<dbReference type="KEGG" id="afs:AFR_06695"/>
<organism evidence="3 4">
    <name type="scientific">Actinoplanes friuliensis DSM 7358</name>
    <dbReference type="NCBI Taxonomy" id="1246995"/>
    <lineage>
        <taxon>Bacteria</taxon>
        <taxon>Bacillati</taxon>
        <taxon>Actinomycetota</taxon>
        <taxon>Actinomycetes</taxon>
        <taxon>Micromonosporales</taxon>
        <taxon>Micromonosporaceae</taxon>
        <taxon>Actinoplanes</taxon>
    </lineage>
</organism>